<evidence type="ECO:0000313" key="2">
    <source>
        <dbReference type="EMBL" id="GMM57504.1"/>
    </source>
</evidence>
<dbReference type="EMBL" id="BTGD01000013">
    <property type="protein sequence ID" value="GMM57504.1"/>
    <property type="molecule type" value="Genomic_DNA"/>
</dbReference>
<feature type="region of interest" description="Disordered" evidence="1">
    <location>
        <begin position="1"/>
        <end position="51"/>
    </location>
</feature>
<proteinExistence type="predicted"/>
<dbReference type="Proteomes" id="UP001377567">
    <property type="component" value="Unassembled WGS sequence"/>
</dbReference>
<gene>
    <name evidence="2" type="ORF">DAKH74_041200</name>
</gene>
<organism evidence="2 3">
    <name type="scientific">Maudiozyma humilis</name>
    <name type="common">Sour dough yeast</name>
    <name type="synonym">Kazachstania humilis</name>
    <dbReference type="NCBI Taxonomy" id="51915"/>
    <lineage>
        <taxon>Eukaryota</taxon>
        <taxon>Fungi</taxon>
        <taxon>Dikarya</taxon>
        <taxon>Ascomycota</taxon>
        <taxon>Saccharomycotina</taxon>
        <taxon>Saccharomycetes</taxon>
        <taxon>Saccharomycetales</taxon>
        <taxon>Saccharomycetaceae</taxon>
        <taxon>Maudiozyma</taxon>
    </lineage>
</organism>
<protein>
    <submittedName>
        <fullName evidence="2">Uncharacterized protein</fullName>
    </submittedName>
</protein>
<dbReference type="AlphaFoldDB" id="A0AAV5S0X4"/>
<name>A0AAV5S0X4_MAUHU</name>
<sequence>MSDHLADEMNIYDDPSPVNIHENDYDDEEYDGDDYGQQSRLTDNAPRTLPNTNFYSLQRIRSTPNENLAHRPPHDIHGSAKHNLTSNQSISTENTNAKEGLSAFPIQQRAEHTKYSNNNTNFLDRGNVQDTRCLVAVPAYDTQERLRSQLDLLKDVKIRAGHEQIYDGFPIGLESKLGSLRQAHTKLLQLLRERTAKIEEQKRHEINANVLANIPTTVTSNSLRNDTLSNTNAVAGTSKNGMNTAINGTPFVRTKSAAPAINPEETKYIQQLVDIARGLR</sequence>
<dbReference type="Pfam" id="PF17242">
    <property type="entry name" value="DUF5315"/>
    <property type="match status" value="1"/>
</dbReference>
<evidence type="ECO:0000256" key="1">
    <source>
        <dbReference type="SAM" id="MobiDB-lite"/>
    </source>
</evidence>
<accession>A0AAV5S0X4</accession>
<feature type="compositionally biased region" description="Acidic residues" evidence="1">
    <location>
        <begin position="24"/>
        <end position="34"/>
    </location>
</feature>
<comment type="caution">
    <text evidence="2">The sequence shown here is derived from an EMBL/GenBank/DDBJ whole genome shotgun (WGS) entry which is preliminary data.</text>
</comment>
<keyword evidence="3" id="KW-1185">Reference proteome</keyword>
<reference evidence="2 3" key="1">
    <citation type="journal article" date="2023" name="Elife">
        <title>Identification of key yeast species and microbe-microbe interactions impacting larval growth of Drosophila in the wild.</title>
        <authorList>
            <person name="Mure A."/>
            <person name="Sugiura Y."/>
            <person name="Maeda R."/>
            <person name="Honda K."/>
            <person name="Sakurai N."/>
            <person name="Takahashi Y."/>
            <person name="Watada M."/>
            <person name="Katoh T."/>
            <person name="Gotoh A."/>
            <person name="Gotoh Y."/>
            <person name="Taniguchi I."/>
            <person name="Nakamura K."/>
            <person name="Hayashi T."/>
            <person name="Katayama T."/>
            <person name="Uemura T."/>
            <person name="Hattori Y."/>
        </authorList>
    </citation>
    <scope>NUCLEOTIDE SEQUENCE [LARGE SCALE GENOMIC DNA]</scope>
    <source>
        <strain evidence="2 3">KH-74</strain>
    </source>
</reference>
<evidence type="ECO:0000313" key="3">
    <source>
        <dbReference type="Proteomes" id="UP001377567"/>
    </source>
</evidence>